<gene>
    <name evidence="2" type="ORF">CLUMA_CG020454</name>
</gene>
<proteinExistence type="predicted"/>
<organism evidence="2 3">
    <name type="scientific">Clunio marinus</name>
    <dbReference type="NCBI Taxonomy" id="568069"/>
    <lineage>
        <taxon>Eukaryota</taxon>
        <taxon>Metazoa</taxon>
        <taxon>Ecdysozoa</taxon>
        <taxon>Arthropoda</taxon>
        <taxon>Hexapoda</taxon>
        <taxon>Insecta</taxon>
        <taxon>Pterygota</taxon>
        <taxon>Neoptera</taxon>
        <taxon>Endopterygota</taxon>
        <taxon>Diptera</taxon>
        <taxon>Nematocera</taxon>
        <taxon>Chironomoidea</taxon>
        <taxon>Chironomidae</taxon>
        <taxon>Clunio</taxon>
    </lineage>
</organism>
<evidence type="ECO:0000256" key="1">
    <source>
        <dbReference type="SAM" id="Phobius"/>
    </source>
</evidence>
<dbReference type="AlphaFoldDB" id="A0A1J1J7N8"/>
<name>A0A1J1J7N8_9DIPT</name>
<feature type="transmembrane region" description="Helical" evidence="1">
    <location>
        <begin position="37"/>
        <end position="62"/>
    </location>
</feature>
<evidence type="ECO:0000313" key="2">
    <source>
        <dbReference type="EMBL" id="CRL07486.1"/>
    </source>
</evidence>
<keyword evidence="3" id="KW-1185">Reference proteome</keyword>
<sequence>MKKKNTEAVFDDGLSINERTHSRAHGEEMVNDTLVDYVLLFVPSIIINEFAVVCRVLHLLMYRKTSMSVKHMLLLSHNLCSMMQH</sequence>
<keyword evidence="1" id="KW-0472">Membrane</keyword>
<keyword evidence="1" id="KW-0812">Transmembrane</keyword>
<keyword evidence="1" id="KW-1133">Transmembrane helix</keyword>
<dbReference type="EMBL" id="CVRI01000072">
    <property type="protein sequence ID" value="CRL07486.1"/>
    <property type="molecule type" value="Genomic_DNA"/>
</dbReference>
<protein>
    <submittedName>
        <fullName evidence="2">CLUMA_CG020454, isoform A</fullName>
    </submittedName>
</protein>
<reference evidence="2 3" key="1">
    <citation type="submission" date="2015-04" db="EMBL/GenBank/DDBJ databases">
        <authorList>
            <person name="Syromyatnikov M.Y."/>
            <person name="Popov V.N."/>
        </authorList>
    </citation>
    <scope>NUCLEOTIDE SEQUENCE [LARGE SCALE GENOMIC DNA]</scope>
</reference>
<accession>A0A1J1J7N8</accession>
<evidence type="ECO:0000313" key="3">
    <source>
        <dbReference type="Proteomes" id="UP000183832"/>
    </source>
</evidence>
<dbReference type="Proteomes" id="UP000183832">
    <property type="component" value="Unassembled WGS sequence"/>
</dbReference>